<evidence type="ECO:0000256" key="2">
    <source>
        <dbReference type="SAM" id="MobiDB-lite"/>
    </source>
</evidence>
<dbReference type="PROSITE" id="PS50110">
    <property type="entry name" value="RESPONSE_REGULATORY"/>
    <property type="match status" value="1"/>
</dbReference>
<feature type="domain" description="Response regulatory" evidence="3">
    <location>
        <begin position="89"/>
        <end position="207"/>
    </location>
</feature>
<evidence type="ECO:0000259" key="3">
    <source>
        <dbReference type="PROSITE" id="PS50110"/>
    </source>
</evidence>
<feature type="compositionally biased region" description="Basic residues" evidence="2">
    <location>
        <begin position="14"/>
        <end position="31"/>
    </location>
</feature>
<gene>
    <name evidence="4" type="ORF">SBA1_20073</name>
</gene>
<reference evidence="5" key="1">
    <citation type="submission" date="2018-02" db="EMBL/GenBank/DDBJ databases">
        <authorList>
            <person name="Hausmann B."/>
        </authorList>
    </citation>
    <scope>NUCLEOTIDE SEQUENCE [LARGE SCALE GENOMIC DNA]</scope>
    <source>
        <strain evidence="5">Peat soil MAG SbA1</strain>
    </source>
</reference>
<evidence type="ECO:0000256" key="1">
    <source>
        <dbReference type="PROSITE-ProRule" id="PRU00169"/>
    </source>
</evidence>
<feature type="region of interest" description="Disordered" evidence="2">
    <location>
        <begin position="1"/>
        <end position="85"/>
    </location>
</feature>
<dbReference type="InterPro" id="IPR001789">
    <property type="entry name" value="Sig_transdc_resp-reg_receiver"/>
</dbReference>
<dbReference type="Proteomes" id="UP000238701">
    <property type="component" value="Unassembled WGS sequence"/>
</dbReference>
<dbReference type="SUPFAM" id="SSF52172">
    <property type="entry name" value="CheY-like"/>
    <property type="match status" value="1"/>
</dbReference>
<dbReference type="AlphaFoldDB" id="A0A2U3KFG0"/>
<proteinExistence type="predicted"/>
<sequence length="217" mass="24205">MNAGPGRASGGGGRNRRRRGRRPHNQRHGHSQTRQNQDGIYTAPMDHSYRAALSGGNNGSKGRQRPGFATQYPQPEPEPLPANGDTNSRIFVFIEDMFFMAKIQETARKLNVKVEFVKTDKDLMEKMQQNGEEKPSLIIFDLNNNSVKPLTLIPKLKSKLKKGTSIIGFLSHVQGDLKQKAHEVGCDMVLPRSAFSQNLPQLLRRHGAPEDETPAVQ</sequence>
<name>A0A2U3KFG0_9BACT</name>
<dbReference type="GO" id="GO:0000160">
    <property type="term" value="P:phosphorelay signal transduction system"/>
    <property type="evidence" value="ECO:0007669"/>
    <property type="project" value="InterPro"/>
</dbReference>
<dbReference type="InterPro" id="IPR011006">
    <property type="entry name" value="CheY-like_superfamily"/>
</dbReference>
<evidence type="ECO:0000313" key="4">
    <source>
        <dbReference type="EMBL" id="SPF38373.1"/>
    </source>
</evidence>
<keyword evidence="1" id="KW-0597">Phosphoprotein</keyword>
<dbReference type="EMBL" id="OMOD01000111">
    <property type="protein sequence ID" value="SPF38373.1"/>
    <property type="molecule type" value="Genomic_DNA"/>
</dbReference>
<accession>A0A2U3KFG0</accession>
<organism evidence="4 5">
    <name type="scientific">Candidatus Sulfotelmatobacter kueseliae</name>
    <dbReference type="NCBI Taxonomy" id="2042962"/>
    <lineage>
        <taxon>Bacteria</taxon>
        <taxon>Pseudomonadati</taxon>
        <taxon>Acidobacteriota</taxon>
        <taxon>Terriglobia</taxon>
        <taxon>Terriglobales</taxon>
        <taxon>Candidatus Korobacteraceae</taxon>
        <taxon>Candidatus Sulfotelmatobacter</taxon>
    </lineage>
</organism>
<protein>
    <recommendedName>
        <fullName evidence="3">Response regulatory domain-containing protein</fullName>
    </recommendedName>
</protein>
<evidence type="ECO:0000313" key="5">
    <source>
        <dbReference type="Proteomes" id="UP000238701"/>
    </source>
</evidence>
<dbReference type="Gene3D" id="3.40.50.2300">
    <property type="match status" value="1"/>
</dbReference>
<feature type="modified residue" description="4-aspartylphosphate" evidence="1">
    <location>
        <position position="141"/>
    </location>
</feature>